<feature type="region of interest" description="Disordered" evidence="1">
    <location>
        <begin position="1"/>
        <end position="24"/>
    </location>
</feature>
<proteinExistence type="predicted"/>
<sequence length="51" mass="5516">MPTGDRTGVARFYLTPPDGWRTTERTLANPGEWESRGLPAVTVNSAEILGA</sequence>
<comment type="caution">
    <text evidence="2">The sequence shown here is derived from an EMBL/GenBank/DDBJ whole genome shotgun (WGS) entry which is preliminary data.</text>
</comment>
<name>A0ABN2VFQ4_9ACTN</name>
<evidence type="ECO:0000313" key="3">
    <source>
        <dbReference type="Proteomes" id="UP001403094"/>
    </source>
</evidence>
<gene>
    <name evidence="2" type="ORF">GCM10009757_44500</name>
</gene>
<accession>A0ABN2VFQ4</accession>
<protein>
    <submittedName>
        <fullName evidence="2">Uncharacterized protein</fullName>
    </submittedName>
</protein>
<reference evidence="2 3" key="1">
    <citation type="journal article" date="2019" name="Int. J. Syst. Evol. Microbiol.">
        <title>The Global Catalogue of Microorganisms (GCM) 10K type strain sequencing project: providing services to taxonomists for standard genome sequencing and annotation.</title>
        <authorList>
            <consortium name="The Broad Institute Genomics Platform"/>
            <consortium name="The Broad Institute Genome Sequencing Center for Infectious Disease"/>
            <person name="Wu L."/>
            <person name="Ma J."/>
        </authorList>
    </citation>
    <scope>NUCLEOTIDE SEQUENCE [LARGE SCALE GENOMIC DNA]</scope>
    <source>
        <strain evidence="2 3">JCM 14549</strain>
    </source>
</reference>
<dbReference type="EMBL" id="BAAANQ010000010">
    <property type="protein sequence ID" value="GAA2061294.1"/>
    <property type="molecule type" value="Genomic_DNA"/>
</dbReference>
<dbReference type="Proteomes" id="UP001403094">
    <property type="component" value="Unassembled WGS sequence"/>
</dbReference>
<evidence type="ECO:0000256" key="1">
    <source>
        <dbReference type="SAM" id="MobiDB-lite"/>
    </source>
</evidence>
<evidence type="ECO:0000313" key="2">
    <source>
        <dbReference type="EMBL" id="GAA2061294.1"/>
    </source>
</evidence>
<keyword evidence="3" id="KW-1185">Reference proteome</keyword>
<organism evidence="2 3">
    <name type="scientific">Streptomyces cheonanensis</name>
    <dbReference type="NCBI Taxonomy" id="312720"/>
    <lineage>
        <taxon>Bacteria</taxon>
        <taxon>Bacillati</taxon>
        <taxon>Actinomycetota</taxon>
        <taxon>Actinomycetes</taxon>
        <taxon>Kitasatosporales</taxon>
        <taxon>Streptomycetaceae</taxon>
        <taxon>Streptomyces</taxon>
    </lineage>
</organism>